<dbReference type="Proteomes" id="UP001231189">
    <property type="component" value="Unassembled WGS sequence"/>
</dbReference>
<protein>
    <recommendedName>
        <fullName evidence="1">Enoyl reductase (ER) domain-containing protein</fullName>
    </recommendedName>
</protein>
<dbReference type="InterPro" id="IPR036291">
    <property type="entry name" value="NAD(P)-bd_dom_sf"/>
</dbReference>
<name>A0AAD8TIV1_LOLMU</name>
<dbReference type="EMBL" id="JAUUTY010000002">
    <property type="protein sequence ID" value="KAK1682663.1"/>
    <property type="molecule type" value="Genomic_DNA"/>
</dbReference>
<dbReference type="SUPFAM" id="SSF51735">
    <property type="entry name" value="NAD(P)-binding Rossmann-fold domains"/>
    <property type="match status" value="1"/>
</dbReference>
<gene>
    <name evidence="2" type="ORF">QYE76_043511</name>
</gene>
<reference evidence="2" key="1">
    <citation type="submission" date="2023-07" db="EMBL/GenBank/DDBJ databases">
        <title>A chromosome-level genome assembly of Lolium multiflorum.</title>
        <authorList>
            <person name="Chen Y."/>
            <person name="Copetti D."/>
            <person name="Kolliker R."/>
            <person name="Studer B."/>
        </authorList>
    </citation>
    <scope>NUCLEOTIDE SEQUENCE</scope>
    <source>
        <strain evidence="2">02402/16</strain>
        <tissue evidence="2">Leaf</tissue>
    </source>
</reference>
<comment type="caution">
    <text evidence="2">The sequence shown here is derived from an EMBL/GenBank/DDBJ whole genome shotgun (WGS) entry which is preliminary data.</text>
</comment>
<dbReference type="CDD" id="cd08267">
    <property type="entry name" value="MDR1"/>
    <property type="match status" value="1"/>
</dbReference>
<sequence length="336" mass="35046">MATTGTTPPAKMRALQYDSCGEGAAGLKHVEVPVPTAKKNEVLLKLQAATVNPVDWKIQKGDMRPLLPRRLPFIPVTDVAGEVVDVGPGVKDLTAGDQVVAMLNSLNGGGLAEYVVAPANMTVKRPSAVSAAEGAGIPIAAGSALKSLRSIGAKFDGTGKPLNVLITAASGGVGLYAVQLAKMANLHVTATCGAGNMDLVRSLGADEVMDYETPEGVSLQSPSGKKYDGVVHCTVGVSWSTFRPLLSSRGKVVDLTPNLSAILTSGLHKVTFAKKSVVPLFLRLNKADLEFLVGLLEEGKLKTVIDSRFPLSEASKAWQTSIDGHPTGKIVVEMEG</sequence>
<dbReference type="InterPro" id="IPR013154">
    <property type="entry name" value="ADH-like_N"/>
</dbReference>
<dbReference type="Gene3D" id="3.90.180.10">
    <property type="entry name" value="Medium-chain alcohol dehydrogenases, catalytic domain"/>
    <property type="match status" value="1"/>
</dbReference>
<proteinExistence type="predicted"/>
<dbReference type="AlphaFoldDB" id="A0AAD8TIV1"/>
<organism evidence="2 3">
    <name type="scientific">Lolium multiflorum</name>
    <name type="common">Italian ryegrass</name>
    <name type="synonym">Lolium perenne subsp. multiflorum</name>
    <dbReference type="NCBI Taxonomy" id="4521"/>
    <lineage>
        <taxon>Eukaryota</taxon>
        <taxon>Viridiplantae</taxon>
        <taxon>Streptophyta</taxon>
        <taxon>Embryophyta</taxon>
        <taxon>Tracheophyta</taxon>
        <taxon>Spermatophyta</taxon>
        <taxon>Magnoliopsida</taxon>
        <taxon>Liliopsida</taxon>
        <taxon>Poales</taxon>
        <taxon>Poaceae</taxon>
        <taxon>BOP clade</taxon>
        <taxon>Pooideae</taxon>
        <taxon>Poodae</taxon>
        <taxon>Poeae</taxon>
        <taxon>Poeae Chloroplast Group 2 (Poeae type)</taxon>
        <taxon>Loliodinae</taxon>
        <taxon>Loliinae</taxon>
        <taxon>Lolium</taxon>
    </lineage>
</organism>
<dbReference type="PANTHER" id="PTHR44013">
    <property type="entry name" value="ZINC-TYPE ALCOHOL DEHYDROGENASE-LIKE PROTEIN C16A3.02C"/>
    <property type="match status" value="1"/>
</dbReference>
<keyword evidence="3" id="KW-1185">Reference proteome</keyword>
<accession>A0AAD8TIV1</accession>
<dbReference type="Gene3D" id="3.40.50.720">
    <property type="entry name" value="NAD(P)-binding Rossmann-like Domain"/>
    <property type="match status" value="1"/>
</dbReference>
<evidence type="ECO:0000313" key="2">
    <source>
        <dbReference type="EMBL" id="KAK1682663.1"/>
    </source>
</evidence>
<evidence type="ECO:0000313" key="3">
    <source>
        <dbReference type="Proteomes" id="UP001231189"/>
    </source>
</evidence>
<dbReference type="InterPro" id="IPR011032">
    <property type="entry name" value="GroES-like_sf"/>
</dbReference>
<dbReference type="InterPro" id="IPR052733">
    <property type="entry name" value="Chloroplast_QOR"/>
</dbReference>
<feature type="domain" description="Enoyl reductase (ER)" evidence="1">
    <location>
        <begin position="23"/>
        <end position="332"/>
    </location>
</feature>
<dbReference type="Pfam" id="PF08240">
    <property type="entry name" value="ADH_N"/>
    <property type="match status" value="1"/>
</dbReference>
<dbReference type="InterPro" id="IPR020843">
    <property type="entry name" value="ER"/>
</dbReference>
<dbReference type="SUPFAM" id="SSF50129">
    <property type="entry name" value="GroES-like"/>
    <property type="match status" value="1"/>
</dbReference>
<evidence type="ECO:0000259" key="1">
    <source>
        <dbReference type="SMART" id="SM00829"/>
    </source>
</evidence>
<dbReference type="PANTHER" id="PTHR44013:SF1">
    <property type="entry name" value="ZINC-TYPE ALCOHOL DEHYDROGENASE-LIKE PROTEIN C16A3.02C"/>
    <property type="match status" value="1"/>
</dbReference>
<dbReference type="Pfam" id="PF13602">
    <property type="entry name" value="ADH_zinc_N_2"/>
    <property type="match status" value="1"/>
</dbReference>
<dbReference type="SMART" id="SM00829">
    <property type="entry name" value="PKS_ER"/>
    <property type="match status" value="1"/>
</dbReference>
<dbReference type="GO" id="GO:0016491">
    <property type="term" value="F:oxidoreductase activity"/>
    <property type="evidence" value="ECO:0007669"/>
    <property type="project" value="InterPro"/>
</dbReference>